<dbReference type="OrthoDB" id="7857067at2"/>
<evidence type="ECO:0000313" key="1">
    <source>
        <dbReference type="EMBL" id="RDK04837.1"/>
    </source>
</evidence>
<proteinExistence type="predicted"/>
<evidence type="ECO:0008006" key="3">
    <source>
        <dbReference type="Google" id="ProtNLM"/>
    </source>
</evidence>
<accession>A0A370NGV2</accession>
<protein>
    <recommendedName>
        <fullName evidence="3">GIY-YIG domain-containing protein</fullName>
    </recommendedName>
</protein>
<dbReference type="EMBL" id="QHKS01000001">
    <property type="protein sequence ID" value="RDK04837.1"/>
    <property type="molecule type" value="Genomic_DNA"/>
</dbReference>
<name>A0A370NGV2_9BURK</name>
<dbReference type="Proteomes" id="UP000254875">
    <property type="component" value="Unassembled WGS sequence"/>
</dbReference>
<gene>
    <name evidence="1" type="ORF">DLM46_01635</name>
</gene>
<comment type="caution">
    <text evidence="1">The sequence shown here is derived from an EMBL/GenBank/DDBJ whole genome shotgun (WGS) entry which is preliminary data.</text>
</comment>
<organism evidence="1 2">
    <name type="scientific">Paraburkholderia lacunae</name>
    <dbReference type="NCBI Taxonomy" id="2211104"/>
    <lineage>
        <taxon>Bacteria</taxon>
        <taxon>Pseudomonadati</taxon>
        <taxon>Pseudomonadota</taxon>
        <taxon>Betaproteobacteria</taxon>
        <taxon>Burkholderiales</taxon>
        <taxon>Burkholderiaceae</taxon>
        <taxon>Paraburkholderia</taxon>
    </lineage>
</organism>
<evidence type="ECO:0000313" key="2">
    <source>
        <dbReference type="Proteomes" id="UP000254875"/>
    </source>
</evidence>
<keyword evidence="2" id="KW-1185">Reference proteome</keyword>
<sequence>MDFSQRFKFQDWPNPAIPALAAGVYAIWHDHAFIYCGMSGREFEKAQLAQRKKYGLVTRLASHASGRLSGDQFCVYVANRLVLPSLGLDELRKFASGENTLDRLTKAYIHRHFEYQFAVVDTSKQAYELETQIRSGAVFGVKPLLNPD</sequence>
<reference evidence="2" key="1">
    <citation type="submission" date="2018-05" db="EMBL/GenBank/DDBJ databases">
        <authorList>
            <person name="Feng T."/>
        </authorList>
    </citation>
    <scope>NUCLEOTIDE SEQUENCE [LARGE SCALE GENOMIC DNA]</scope>
    <source>
        <strain evidence="2">S27</strain>
    </source>
</reference>
<dbReference type="AlphaFoldDB" id="A0A370NGV2"/>